<dbReference type="EMBL" id="LJVE01000020">
    <property type="protein sequence ID" value="KPL15228.1"/>
    <property type="molecule type" value="Genomic_DNA"/>
</dbReference>
<sequence>MQYFHYYMLLKQGRAKVVVRQGHRMEMAVAHQARRRDMGKAKVVVRQGHHMEMAVAHQALLQ</sequence>
<reference evidence="1 2" key="1">
    <citation type="journal article" date="2015" name="Microbiome">
        <title>Genomic resolution of linkages in carbon, nitrogen, and sulfur cycling among widespread estuary sediment bacteria.</title>
        <authorList>
            <person name="Baker B.J."/>
            <person name="Lazar C.S."/>
            <person name="Teske A.P."/>
            <person name="Dick G.J."/>
        </authorList>
    </citation>
    <scope>NUCLEOTIDE SEQUENCE [LARGE SCALE GENOMIC DNA]</scope>
    <source>
        <strain evidence="1">SM1_77</strain>
    </source>
</reference>
<dbReference type="Proteomes" id="UP000050975">
    <property type="component" value="Unassembled WGS sequence"/>
</dbReference>
<accession>A0A0S8K1B9</accession>
<comment type="caution">
    <text evidence="1">The sequence shown here is derived from an EMBL/GenBank/DDBJ whole genome shotgun (WGS) entry which is preliminary data.</text>
</comment>
<organism evidence="1 2">
    <name type="scientific">candidate division WOR_3 bacterium SM1_77</name>
    <dbReference type="NCBI Taxonomy" id="1703778"/>
    <lineage>
        <taxon>Bacteria</taxon>
        <taxon>Bacteria division WOR-3</taxon>
    </lineage>
</organism>
<protein>
    <submittedName>
        <fullName evidence="1">Uncharacterized protein</fullName>
    </submittedName>
</protein>
<proteinExistence type="predicted"/>
<gene>
    <name evidence="1" type="ORF">AMJ74_01920</name>
</gene>
<name>A0A0S8K1B9_UNCW3</name>
<evidence type="ECO:0000313" key="2">
    <source>
        <dbReference type="Proteomes" id="UP000050975"/>
    </source>
</evidence>
<evidence type="ECO:0000313" key="1">
    <source>
        <dbReference type="EMBL" id="KPL15228.1"/>
    </source>
</evidence>
<dbReference type="AlphaFoldDB" id="A0A0S8K1B9"/>